<dbReference type="InterPro" id="IPR055713">
    <property type="entry name" value="DUF7289"/>
</dbReference>
<protein>
    <recommendedName>
        <fullName evidence="4">Type IV pilin</fullName>
    </recommendedName>
</protein>
<dbReference type="Pfam" id="PF23960">
    <property type="entry name" value="DUF7289"/>
    <property type="match status" value="1"/>
</dbReference>
<dbReference type="Proteomes" id="UP000653099">
    <property type="component" value="Unassembled WGS sequence"/>
</dbReference>
<dbReference type="EMBL" id="BMOC01000003">
    <property type="protein sequence ID" value="GGJ00178.1"/>
    <property type="molecule type" value="Genomic_DNA"/>
</dbReference>
<dbReference type="RefSeq" id="WP_188786056.1">
    <property type="nucleotide sequence ID" value="NZ_BMOC01000003.1"/>
</dbReference>
<feature type="transmembrane region" description="Helical" evidence="1">
    <location>
        <begin position="21"/>
        <end position="41"/>
    </location>
</feature>
<evidence type="ECO:0008006" key="4">
    <source>
        <dbReference type="Google" id="ProtNLM"/>
    </source>
</evidence>
<gene>
    <name evidence="2" type="ORF">GCM10008995_07520</name>
</gene>
<evidence type="ECO:0000256" key="1">
    <source>
        <dbReference type="SAM" id="Phobius"/>
    </source>
</evidence>
<keyword evidence="3" id="KW-1185">Reference proteome</keyword>
<dbReference type="AlphaFoldDB" id="A0A830ED29"/>
<accession>A0A830ED29</accession>
<comment type="caution">
    <text evidence="2">The sequence shown here is derived from an EMBL/GenBank/DDBJ whole genome shotgun (WGS) entry which is preliminary data.</text>
</comment>
<dbReference type="OrthoDB" id="118051at2157"/>
<organism evidence="2 3">
    <name type="scientific">Halobellus salinus</name>
    <dbReference type="NCBI Taxonomy" id="931585"/>
    <lineage>
        <taxon>Archaea</taxon>
        <taxon>Methanobacteriati</taxon>
        <taxon>Methanobacteriota</taxon>
        <taxon>Stenosarchaea group</taxon>
        <taxon>Halobacteria</taxon>
        <taxon>Halobacteriales</taxon>
        <taxon>Haloferacaceae</taxon>
        <taxon>Halobellus</taxon>
    </lineage>
</organism>
<evidence type="ECO:0000313" key="2">
    <source>
        <dbReference type="EMBL" id="GGJ00178.1"/>
    </source>
</evidence>
<proteinExistence type="predicted"/>
<keyword evidence="1" id="KW-0472">Membrane</keyword>
<evidence type="ECO:0000313" key="3">
    <source>
        <dbReference type="Proteomes" id="UP000653099"/>
    </source>
</evidence>
<reference evidence="2" key="2">
    <citation type="submission" date="2020-09" db="EMBL/GenBank/DDBJ databases">
        <authorList>
            <person name="Sun Q."/>
            <person name="Ohkuma M."/>
        </authorList>
    </citation>
    <scope>NUCLEOTIDE SEQUENCE</scope>
    <source>
        <strain evidence="2">JCM 14359</strain>
    </source>
</reference>
<keyword evidence="1" id="KW-0812">Transmembrane</keyword>
<name>A0A830ED29_9EURY</name>
<reference evidence="2" key="1">
    <citation type="journal article" date="2014" name="Int. J. Syst. Evol. Microbiol.">
        <title>Complete genome sequence of Corynebacterium casei LMG S-19264T (=DSM 44701T), isolated from a smear-ripened cheese.</title>
        <authorList>
            <consortium name="US DOE Joint Genome Institute (JGI-PGF)"/>
            <person name="Walter F."/>
            <person name="Albersmeier A."/>
            <person name="Kalinowski J."/>
            <person name="Ruckert C."/>
        </authorList>
    </citation>
    <scope>NUCLEOTIDE SEQUENCE</scope>
    <source>
        <strain evidence="2">JCM 14359</strain>
    </source>
</reference>
<keyword evidence="1" id="KW-1133">Transmembrane helix</keyword>
<sequence>MRRESEGSGRACGSDRGVSETVSFVLVFALVVASVGTVYAVGVSELEATRDAERVENAQRAFDVLADTLDDLLDGAPSRGTEVKLAAATLRSADDAAVNITVTSADGAQAYTAGEISVSPLVYDVQAGGQVRLSNGAVLRDSARGGASVVRGPPVVVDDDRVLLTIIKQEHVGSDAVGGDRTVRIRMDANRPRRLYGNESVTHESVHVNTTTPYTDAWARHYESVGFDCTEVDDPGPDAPGMVSCTVEDVDRVTVVWLRVTTEFE</sequence>